<dbReference type="Proteomes" id="UP000769528">
    <property type="component" value="Unassembled WGS sequence"/>
</dbReference>
<feature type="region of interest" description="Disordered" evidence="6">
    <location>
        <begin position="138"/>
        <end position="170"/>
    </location>
</feature>
<keyword evidence="4 7" id="KW-1133">Transmembrane helix</keyword>
<gene>
    <name evidence="8" type="ORF">WICMUC_005426</name>
</gene>
<dbReference type="Gene3D" id="1.20.58.340">
    <property type="entry name" value="Magnesium transport protein CorA, transmembrane region"/>
    <property type="match status" value="2"/>
</dbReference>
<feature type="region of interest" description="Disordered" evidence="6">
    <location>
        <begin position="184"/>
        <end position="274"/>
    </location>
</feature>
<protein>
    <recommendedName>
        <fullName evidence="10">Manganese resistance protein MNR2</fullName>
    </recommendedName>
</protein>
<evidence type="ECO:0000313" key="9">
    <source>
        <dbReference type="Proteomes" id="UP000769528"/>
    </source>
</evidence>
<organism evidence="8 9">
    <name type="scientific">Wickerhamomyces mucosus</name>
    <dbReference type="NCBI Taxonomy" id="1378264"/>
    <lineage>
        <taxon>Eukaryota</taxon>
        <taxon>Fungi</taxon>
        <taxon>Dikarya</taxon>
        <taxon>Ascomycota</taxon>
        <taxon>Saccharomycotina</taxon>
        <taxon>Saccharomycetes</taxon>
        <taxon>Phaffomycetales</taxon>
        <taxon>Wickerhamomycetaceae</taxon>
        <taxon>Wickerhamomyces</taxon>
    </lineage>
</organism>
<dbReference type="AlphaFoldDB" id="A0A9P8P9D3"/>
<reference evidence="8" key="1">
    <citation type="journal article" date="2021" name="Open Biol.">
        <title>Shared evolutionary footprints suggest mitochondrial oxidative damage underlies multiple complex I losses in fungi.</title>
        <authorList>
            <person name="Schikora-Tamarit M.A."/>
            <person name="Marcet-Houben M."/>
            <person name="Nosek J."/>
            <person name="Gabaldon T."/>
        </authorList>
    </citation>
    <scope>NUCLEOTIDE SEQUENCE</scope>
    <source>
        <strain evidence="8">CBS6341</strain>
    </source>
</reference>
<keyword evidence="5 7" id="KW-0472">Membrane</keyword>
<feature type="transmembrane region" description="Helical" evidence="7">
    <location>
        <begin position="878"/>
        <end position="901"/>
    </location>
</feature>
<feature type="transmembrane region" description="Helical" evidence="7">
    <location>
        <begin position="913"/>
        <end position="934"/>
    </location>
</feature>
<dbReference type="OrthoDB" id="29879at2759"/>
<evidence type="ECO:0000256" key="3">
    <source>
        <dbReference type="ARBA" id="ARBA00022692"/>
    </source>
</evidence>
<name>A0A9P8P9D3_9ASCO</name>
<keyword evidence="3 7" id="KW-0812">Transmembrane</keyword>
<proteinExistence type="inferred from homology"/>
<evidence type="ECO:0008006" key="10">
    <source>
        <dbReference type="Google" id="ProtNLM"/>
    </source>
</evidence>
<feature type="compositionally biased region" description="Polar residues" evidence="6">
    <location>
        <begin position="140"/>
        <end position="170"/>
    </location>
</feature>
<feature type="compositionally biased region" description="Polar residues" evidence="6">
    <location>
        <begin position="453"/>
        <end position="475"/>
    </location>
</feature>
<evidence type="ECO:0000256" key="4">
    <source>
        <dbReference type="ARBA" id="ARBA00022989"/>
    </source>
</evidence>
<evidence type="ECO:0000256" key="2">
    <source>
        <dbReference type="ARBA" id="ARBA00009765"/>
    </source>
</evidence>
<feature type="compositionally biased region" description="Polar residues" evidence="6">
    <location>
        <begin position="187"/>
        <end position="200"/>
    </location>
</feature>
<feature type="compositionally biased region" description="Basic and acidic residues" evidence="6">
    <location>
        <begin position="14"/>
        <end position="26"/>
    </location>
</feature>
<dbReference type="SUPFAM" id="SSF144083">
    <property type="entry name" value="Magnesium transport protein CorA, transmembrane region"/>
    <property type="match status" value="1"/>
</dbReference>
<feature type="region of interest" description="Disordered" evidence="6">
    <location>
        <begin position="722"/>
        <end position="741"/>
    </location>
</feature>
<dbReference type="InterPro" id="IPR045863">
    <property type="entry name" value="CorA_TM1_TM2"/>
</dbReference>
<dbReference type="PANTHER" id="PTHR21535:SF51">
    <property type="entry name" value="MANGANESE RESISTANCE PROTEIN MNR2"/>
    <property type="match status" value="1"/>
</dbReference>
<comment type="similarity">
    <text evidence="2">Belongs to the CorA metal ion transporter (MIT) (TC 1.A.35) family.</text>
</comment>
<reference evidence="8" key="2">
    <citation type="submission" date="2021-01" db="EMBL/GenBank/DDBJ databases">
        <authorList>
            <person name="Schikora-Tamarit M.A."/>
        </authorList>
    </citation>
    <scope>NUCLEOTIDE SEQUENCE</scope>
    <source>
        <strain evidence="8">CBS6341</strain>
    </source>
</reference>
<sequence>MSDSKPGSISPNSTEHHSDSNEHEPLLKAGDSNELPSSTSTHNVTSQANSDRYLSSHYTAPSQTKTFPKRRLTFSGPNDIYSIERGQSKNFVNHSVTESGLADGLGNGDTRSSSITESSASNVQNVLNDLRSYDLRNLPSAKTQSSRFRRQSLSNNTFGDPNPTLHSTYATPSQDLSAKQRLKLPNSADSPSLNRHQSPTLAEKWVNGQRKLASRSYGSIANPSPMAHRIDMDNYNSSGHNQNSAEDNTQHGSELDFRSKPSSRRTSKSSSLDDVCFPLDQLDDAYGDRLWPDIKVLEEFCEEETTRLKDEALKETSEANYRFNFNNDDNSSDLNDASSSGGVGFSHPIVTKVDAPKLLGNQRINETETLNGRLRPPKINPFDRKRLNNAEFLKTINYPPHIIQNSPEHFRFTYFREDLDSTVHSPTISGLLQPGQKFDDIFLYTEYSKNQNQPGTAVSQASSHGGSHSITSRETTPAVEGLTSITPPAPDLEFEPDHIAPFWLDILNPTEEEMKVLSKAFSIHPLTTEDIFLGETREKVELFKEYYFVCFRSFDIVQEKIKRRNIYKTLEQKDSGRENLTSKSSEGFLSRLFGTKKRRQSSSRSVADNISSTSSFKKRAREIELEKFKKKSGDRHKPKGGELEPLNVYILVFKHAVLTFHFAPSPHPVNVRRRARLLREYLTVSADWIAYALIDDITDAFGPMIESIEDEVNSIEDAILKMHPGNESDSDDSDGSDDEYDFVENMNSRRESVFDDKRSLRSISTNSTRSTSSNIIEWKKKGDMLKRVGESRKRVMSLLRLLGSKPDVIKGFAKRCNEQWEVAPRSEIGMYLGDIQDHIVTMIQSLNHYEKLLARSHSNYLAQINIDMTKVNNDTNDVLGKITILGTVVLPMNIITGLWGMNVLVPGQDYDGLLWFWGLVAFMFCIAISGYMYAKRVSGLD</sequence>
<evidence type="ECO:0000256" key="7">
    <source>
        <dbReference type="SAM" id="Phobius"/>
    </source>
</evidence>
<evidence type="ECO:0000256" key="5">
    <source>
        <dbReference type="ARBA" id="ARBA00023136"/>
    </source>
</evidence>
<dbReference type="EMBL" id="JAEUBF010001392">
    <property type="protein sequence ID" value="KAH3667079.1"/>
    <property type="molecule type" value="Genomic_DNA"/>
</dbReference>
<evidence type="ECO:0000313" key="8">
    <source>
        <dbReference type="EMBL" id="KAH3667079.1"/>
    </source>
</evidence>
<comment type="subcellular location">
    <subcellularLocation>
        <location evidence="1">Membrane</location>
        <topology evidence="1">Multi-pass membrane protein</topology>
    </subcellularLocation>
</comment>
<dbReference type="GO" id="GO:0015095">
    <property type="term" value="F:magnesium ion transmembrane transporter activity"/>
    <property type="evidence" value="ECO:0007669"/>
    <property type="project" value="InterPro"/>
</dbReference>
<feature type="region of interest" description="Disordered" evidence="6">
    <location>
        <begin position="99"/>
        <end position="120"/>
    </location>
</feature>
<evidence type="ECO:0000256" key="1">
    <source>
        <dbReference type="ARBA" id="ARBA00004141"/>
    </source>
</evidence>
<feature type="region of interest" description="Disordered" evidence="6">
    <location>
        <begin position="453"/>
        <end position="484"/>
    </location>
</feature>
<feature type="region of interest" description="Disordered" evidence="6">
    <location>
        <begin position="1"/>
        <end position="51"/>
    </location>
</feature>
<dbReference type="InterPro" id="IPR045861">
    <property type="entry name" value="CorA_cytoplasmic_dom"/>
</dbReference>
<feature type="compositionally biased region" description="Acidic residues" evidence="6">
    <location>
        <begin position="728"/>
        <end position="741"/>
    </location>
</feature>
<feature type="compositionally biased region" description="Polar residues" evidence="6">
    <location>
        <begin position="34"/>
        <end position="51"/>
    </location>
</feature>
<comment type="caution">
    <text evidence="8">The sequence shown here is derived from an EMBL/GenBank/DDBJ whole genome shotgun (WGS) entry which is preliminary data.</text>
</comment>
<dbReference type="PANTHER" id="PTHR21535">
    <property type="entry name" value="MAGNESIUM AND COBALT TRANSPORT PROTEIN/MITOCHONDRIAL IMPORT INNER MEMBRANE TRANSLOCASE SUBUNIT TIM8"/>
    <property type="match status" value="1"/>
</dbReference>
<feature type="compositionally biased region" description="Polar residues" evidence="6">
    <location>
        <begin position="234"/>
        <end position="252"/>
    </location>
</feature>
<keyword evidence="9" id="KW-1185">Reference proteome</keyword>
<dbReference type="Gene3D" id="3.30.460.20">
    <property type="entry name" value="CorA soluble domain-like"/>
    <property type="match status" value="1"/>
</dbReference>
<dbReference type="Pfam" id="PF01544">
    <property type="entry name" value="CorA"/>
    <property type="match status" value="3"/>
</dbReference>
<dbReference type="InterPro" id="IPR044089">
    <property type="entry name" value="Alr1-like"/>
</dbReference>
<accession>A0A9P8P9D3</accession>
<dbReference type="SUPFAM" id="SSF143865">
    <property type="entry name" value="CorA soluble domain-like"/>
    <property type="match status" value="1"/>
</dbReference>
<dbReference type="GO" id="GO:0010961">
    <property type="term" value="P:intracellular magnesium ion homeostasis"/>
    <property type="evidence" value="ECO:0007669"/>
    <property type="project" value="TreeGrafter"/>
</dbReference>
<dbReference type="GO" id="GO:0000329">
    <property type="term" value="C:fungal-type vacuole membrane"/>
    <property type="evidence" value="ECO:0007669"/>
    <property type="project" value="TreeGrafter"/>
</dbReference>
<evidence type="ECO:0000256" key="6">
    <source>
        <dbReference type="SAM" id="MobiDB-lite"/>
    </source>
</evidence>
<feature type="compositionally biased region" description="Polar residues" evidence="6">
    <location>
        <begin position="1"/>
        <end position="13"/>
    </location>
</feature>
<dbReference type="CDD" id="cd12829">
    <property type="entry name" value="Alr1p-like"/>
    <property type="match status" value="1"/>
</dbReference>
<dbReference type="FunFam" id="1.20.58.340:FF:000008">
    <property type="entry name" value="CorA family metal ion transporter"/>
    <property type="match status" value="1"/>
</dbReference>
<dbReference type="InterPro" id="IPR002523">
    <property type="entry name" value="MgTranspt_CorA/ZnTranspt_ZntB"/>
</dbReference>